<reference evidence="3" key="1">
    <citation type="journal article" date="2019" name="Int. J. Syst. Evol. Microbiol.">
        <title>The Global Catalogue of Microorganisms (GCM) 10K type strain sequencing project: providing services to taxonomists for standard genome sequencing and annotation.</title>
        <authorList>
            <consortium name="The Broad Institute Genomics Platform"/>
            <consortium name="The Broad Institute Genome Sequencing Center for Infectious Disease"/>
            <person name="Wu L."/>
            <person name="Ma J."/>
        </authorList>
    </citation>
    <scope>NUCLEOTIDE SEQUENCE [LARGE SCALE GENOMIC DNA]</scope>
    <source>
        <strain evidence="3">JCM 4087</strain>
    </source>
</reference>
<protein>
    <submittedName>
        <fullName evidence="2">Uncharacterized protein</fullName>
    </submittedName>
</protein>
<dbReference type="Proteomes" id="UP001596091">
    <property type="component" value="Unassembled WGS sequence"/>
</dbReference>
<keyword evidence="1" id="KW-1133">Transmembrane helix</keyword>
<keyword evidence="3" id="KW-1185">Reference proteome</keyword>
<keyword evidence="1" id="KW-0812">Transmembrane</keyword>
<organism evidence="2 3">
    <name type="scientific">Acidicapsa dinghuensis</name>
    <dbReference type="NCBI Taxonomy" id="2218256"/>
    <lineage>
        <taxon>Bacteria</taxon>
        <taxon>Pseudomonadati</taxon>
        <taxon>Acidobacteriota</taxon>
        <taxon>Terriglobia</taxon>
        <taxon>Terriglobales</taxon>
        <taxon>Acidobacteriaceae</taxon>
        <taxon>Acidicapsa</taxon>
    </lineage>
</organism>
<feature type="transmembrane region" description="Helical" evidence="1">
    <location>
        <begin position="12"/>
        <end position="31"/>
    </location>
</feature>
<feature type="transmembrane region" description="Helical" evidence="1">
    <location>
        <begin position="85"/>
        <end position="102"/>
    </location>
</feature>
<evidence type="ECO:0000313" key="2">
    <source>
        <dbReference type="EMBL" id="MFC5865179.1"/>
    </source>
</evidence>
<accession>A0ABW1EME5</accession>
<gene>
    <name evidence="2" type="ORF">ACFPT7_22930</name>
</gene>
<evidence type="ECO:0000313" key="3">
    <source>
        <dbReference type="Proteomes" id="UP001596091"/>
    </source>
</evidence>
<dbReference type="EMBL" id="JBHSPH010000016">
    <property type="protein sequence ID" value="MFC5865179.1"/>
    <property type="molecule type" value="Genomic_DNA"/>
</dbReference>
<keyword evidence="1" id="KW-0472">Membrane</keyword>
<dbReference type="RefSeq" id="WP_263333354.1">
    <property type="nucleotide sequence ID" value="NZ_JAGSYH010000002.1"/>
</dbReference>
<comment type="caution">
    <text evidence="2">The sequence shown here is derived from an EMBL/GenBank/DDBJ whole genome shotgun (WGS) entry which is preliminary data.</text>
</comment>
<sequence>MKLSSLSIQSKFLLAALTLWCASILLVSRVIPAPKDVTILCLFAEISLAILGTTEKNKELGRIVEAMCIGLYQAAFIYLNKLQGFLFWAMLATVFVMTWVFVRNSYKALIKLHSGAYCRPPVSSDVS</sequence>
<evidence type="ECO:0000256" key="1">
    <source>
        <dbReference type="SAM" id="Phobius"/>
    </source>
</evidence>
<proteinExistence type="predicted"/>
<name>A0ABW1EME5_9BACT</name>